<dbReference type="HOGENOM" id="CLU_3124784_0_0_1"/>
<sequence length="50" mass="5497">MEKNAQVVAQITVRKINSNAREEHFPTGDGSNQEIPSQMVPGATLVIFSR</sequence>
<dbReference type="AlphaFoldDB" id="G2XZ37"/>
<accession>G2XZ37</accession>
<organism evidence="1 2">
    <name type="scientific">Botryotinia fuckeliana (strain T4)</name>
    <name type="common">Noble rot fungus</name>
    <name type="synonym">Botrytis cinerea</name>
    <dbReference type="NCBI Taxonomy" id="999810"/>
    <lineage>
        <taxon>Eukaryota</taxon>
        <taxon>Fungi</taxon>
        <taxon>Dikarya</taxon>
        <taxon>Ascomycota</taxon>
        <taxon>Pezizomycotina</taxon>
        <taxon>Leotiomycetes</taxon>
        <taxon>Helotiales</taxon>
        <taxon>Sclerotiniaceae</taxon>
        <taxon>Botrytis</taxon>
    </lineage>
</organism>
<evidence type="ECO:0000313" key="2">
    <source>
        <dbReference type="Proteomes" id="UP000008177"/>
    </source>
</evidence>
<proteinExistence type="predicted"/>
<protein>
    <submittedName>
        <fullName evidence="1">Uncharacterized protein</fullName>
    </submittedName>
</protein>
<evidence type="ECO:0000313" key="1">
    <source>
        <dbReference type="EMBL" id="CCD45724.1"/>
    </source>
</evidence>
<reference evidence="2" key="1">
    <citation type="journal article" date="2011" name="PLoS Genet.">
        <title>Genomic analysis of the necrotrophic fungal pathogens Sclerotinia sclerotiorum and Botrytis cinerea.</title>
        <authorList>
            <person name="Amselem J."/>
            <person name="Cuomo C.A."/>
            <person name="van Kan J.A."/>
            <person name="Viaud M."/>
            <person name="Benito E.P."/>
            <person name="Couloux A."/>
            <person name="Coutinho P.M."/>
            <person name="de Vries R.P."/>
            <person name="Dyer P.S."/>
            <person name="Fillinger S."/>
            <person name="Fournier E."/>
            <person name="Gout L."/>
            <person name="Hahn M."/>
            <person name="Kohn L."/>
            <person name="Lapalu N."/>
            <person name="Plummer K.M."/>
            <person name="Pradier J.M."/>
            <person name="Quevillon E."/>
            <person name="Sharon A."/>
            <person name="Simon A."/>
            <person name="ten Have A."/>
            <person name="Tudzynski B."/>
            <person name="Tudzynski P."/>
            <person name="Wincker P."/>
            <person name="Andrew M."/>
            <person name="Anthouard V."/>
            <person name="Beever R.E."/>
            <person name="Beffa R."/>
            <person name="Benoit I."/>
            <person name="Bouzid O."/>
            <person name="Brault B."/>
            <person name="Chen Z."/>
            <person name="Choquer M."/>
            <person name="Collemare J."/>
            <person name="Cotton P."/>
            <person name="Danchin E.G."/>
            <person name="Da Silva C."/>
            <person name="Gautier A."/>
            <person name="Giraud C."/>
            <person name="Giraud T."/>
            <person name="Gonzalez C."/>
            <person name="Grossetete S."/>
            <person name="Guldener U."/>
            <person name="Henrissat B."/>
            <person name="Howlett B.J."/>
            <person name="Kodira C."/>
            <person name="Kretschmer M."/>
            <person name="Lappartient A."/>
            <person name="Leroch M."/>
            <person name="Levis C."/>
            <person name="Mauceli E."/>
            <person name="Neuveglise C."/>
            <person name="Oeser B."/>
            <person name="Pearson M."/>
            <person name="Poulain J."/>
            <person name="Poussereau N."/>
            <person name="Quesneville H."/>
            <person name="Rascle C."/>
            <person name="Schumacher J."/>
            <person name="Segurens B."/>
            <person name="Sexton A."/>
            <person name="Silva E."/>
            <person name="Sirven C."/>
            <person name="Soanes D.M."/>
            <person name="Talbot N.J."/>
            <person name="Templeton M."/>
            <person name="Yandava C."/>
            <person name="Yarden O."/>
            <person name="Zeng Q."/>
            <person name="Rollins J.A."/>
            <person name="Lebrun M.H."/>
            <person name="Dickman M."/>
        </authorList>
    </citation>
    <scope>NUCLEOTIDE SEQUENCE [LARGE SCALE GENOMIC DNA]</scope>
    <source>
        <strain evidence="2">T4</strain>
    </source>
</reference>
<name>G2XZ37_BOTF4</name>
<gene>
    <name evidence="1" type="ORF">BofuT4_uP047420.1</name>
</gene>
<dbReference type="InParanoid" id="G2XZ37"/>
<dbReference type="Proteomes" id="UP000008177">
    <property type="component" value="Unplaced contigs"/>
</dbReference>
<dbReference type="EMBL" id="FQ790278">
    <property type="protein sequence ID" value="CCD45724.1"/>
    <property type="molecule type" value="Genomic_DNA"/>
</dbReference>